<evidence type="ECO:0000313" key="3">
    <source>
        <dbReference type="EMBL" id="QDU25037.1"/>
    </source>
</evidence>
<reference evidence="3 4" key="1">
    <citation type="submission" date="2019-02" db="EMBL/GenBank/DDBJ databases">
        <title>Deep-cultivation of Planctomycetes and their phenomic and genomic characterization uncovers novel biology.</title>
        <authorList>
            <person name="Wiegand S."/>
            <person name="Jogler M."/>
            <person name="Boedeker C."/>
            <person name="Pinto D."/>
            <person name="Vollmers J."/>
            <person name="Rivas-Marin E."/>
            <person name="Kohn T."/>
            <person name="Peeters S.H."/>
            <person name="Heuer A."/>
            <person name="Rast P."/>
            <person name="Oberbeckmann S."/>
            <person name="Bunk B."/>
            <person name="Jeske O."/>
            <person name="Meyerdierks A."/>
            <person name="Storesund J.E."/>
            <person name="Kallscheuer N."/>
            <person name="Luecker S."/>
            <person name="Lage O.M."/>
            <person name="Pohl T."/>
            <person name="Merkel B.J."/>
            <person name="Hornburger P."/>
            <person name="Mueller R.-W."/>
            <person name="Bruemmer F."/>
            <person name="Labrenz M."/>
            <person name="Spormann A.M."/>
            <person name="Op den Camp H."/>
            <person name="Overmann J."/>
            <person name="Amann R."/>
            <person name="Jetten M.S.M."/>
            <person name="Mascher T."/>
            <person name="Medema M.H."/>
            <person name="Devos D.P."/>
            <person name="Kaster A.-K."/>
            <person name="Ovreas L."/>
            <person name="Rohde M."/>
            <person name="Galperin M.Y."/>
            <person name="Jogler C."/>
        </authorList>
    </citation>
    <scope>NUCLEOTIDE SEQUENCE [LARGE SCALE GENOMIC DNA]</scope>
    <source>
        <strain evidence="3 4">ETA_A8</strain>
    </source>
</reference>
<dbReference type="SUPFAM" id="SSF56436">
    <property type="entry name" value="C-type lectin-like"/>
    <property type="match status" value="1"/>
</dbReference>
<dbReference type="KEGG" id="aagg:ETAA8_00980"/>
<keyword evidence="4" id="KW-1185">Reference proteome</keyword>
<dbReference type="InterPro" id="IPR016187">
    <property type="entry name" value="CTDL_fold"/>
</dbReference>
<feature type="signal peptide" evidence="1">
    <location>
        <begin position="1"/>
        <end position="29"/>
    </location>
</feature>
<dbReference type="InterPro" id="IPR051043">
    <property type="entry name" value="Sulfatase_Mod_Factor_Kinase"/>
</dbReference>
<keyword evidence="1" id="KW-0732">Signal</keyword>
<evidence type="ECO:0000313" key="4">
    <source>
        <dbReference type="Proteomes" id="UP000315017"/>
    </source>
</evidence>
<dbReference type="AlphaFoldDB" id="A0A517Y496"/>
<protein>
    <submittedName>
        <fullName evidence="3">Serine/threonine-protein kinase pkn1</fullName>
        <ecNumber evidence="3">2.7.11.1</ecNumber>
    </submittedName>
</protein>
<sequence precursor="true">MLFMKTTIFLTAVVTAALFGISSESQTCADGPNPRLANTRDAKLDKEFEYLIFDLGKGIYLKLVKVSAKGKSFIIGSSKSEQEAVVKKHFDGKRPDWIDFEADHSVTLTDDYFIGQREVTRGQFRRFVEDAGYTTDAEQSEGGYGWNEELKKFEGRDKKYSWKNTGAPGQSEEHPVTNVSRADARKFCEWLAKKADGKVRLREVRLPGEAEWEFACRAGSTGRFCFGDDEEKLAEYANVADATWNEKFPNPKAIKAKDGHVFAAPVGQFKPNEFGLYDMHGNVWEWCEDFFGKYSALPKDRNGIQKKNQGQLRPVLRGGAWYLNPGSCRSANRYIVGVGSSRYGAAGFRVVAVP</sequence>
<dbReference type="PANTHER" id="PTHR23150">
    <property type="entry name" value="SULFATASE MODIFYING FACTOR 1, 2"/>
    <property type="match status" value="1"/>
</dbReference>
<accession>A0A517Y496</accession>
<feature type="chain" id="PRO_5021773370" evidence="1">
    <location>
        <begin position="30"/>
        <end position="354"/>
    </location>
</feature>
<gene>
    <name evidence="3" type="primary">pkn1_2</name>
    <name evidence="3" type="ORF">ETAA8_00980</name>
</gene>
<dbReference type="PANTHER" id="PTHR23150:SF19">
    <property type="entry name" value="FORMYLGLYCINE-GENERATING ENZYME"/>
    <property type="match status" value="1"/>
</dbReference>
<dbReference type="GO" id="GO:0120147">
    <property type="term" value="F:formylglycine-generating oxidase activity"/>
    <property type="evidence" value="ECO:0007669"/>
    <property type="project" value="TreeGrafter"/>
</dbReference>
<evidence type="ECO:0000259" key="2">
    <source>
        <dbReference type="Pfam" id="PF03781"/>
    </source>
</evidence>
<dbReference type="EMBL" id="CP036274">
    <property type="protein sequence ID" value="QDU25037.1"/>
    <property type="molecule type" value="Genomic_DNA"/>
</dbReference>
<dbReference type="EC" id="2.7.11.1" evidence="3"/>
<dbReference type="InterPro" id="IPR042095">
    <property type="entry name" value="SUMF_sf"/>
</dbReference>
<keyword evidence="3" id="KW-0418">Kinase</keyword>
<name>A0A517Y496_9BACT</name>
<proteinExistence type="predicted"/>
<dbReference type="GO" id="GO:0004674">
    <property type="term" value="F:protein serine/threonine kinase activity"/>
    <property type="evidence" value="ECO:0007669"/>
    <property type="project" value="UniProtKB-EC"/>
</dbReference>
<evidence type="ECO:0000256" key="1">
    <source>
        <dbReference type="SAM" id="SignalP"/>
    </source>
</evidence>
<dbReference type="Proteomes" id="UP000315017">
    <property type="component" value="Chromosome"/>
</dbReference>
<dbReference type="OrthoDB" id="9768004at2"/>
<organism evidence="3 4">
    <name type="scientific">Anatilimnocola aggregata</name>
    <dbReference type="NCBI Taxonomy" id="2528021"/>
    <lineage>
        <taxon>Bacteria</taxon>
        <taxon>Pseudomonadati</taxon>
        <taxon>Planctomycetota</taxon>
        <taxon>Planctomycetia</taxon>
        <taxon>Pirellulales</taxon>
        <taxon>Pirellulaceae</taxon>
        <taxon>Anatilimnocola</taxon>
    </lineage>
</organism>
<dbReference type="Gene3D" id="3.90.1580.10">
    <property type="entry name" value="paralog of FGE (formylglycine-generating enzyme)"/>
    <property type="match status" value="1"/>
</dbReference>
<dbReference type="InterPro" id="IPR005532">
    <property type="entry name" value="SUMF_dom"/>
</dbReference>
<dbReference type="Pfam" id="PF03781">
    <property type="entry name" value="FGE-sulfatase"/>
    <property type="match status" value="1"/>
</dbReference>
<keyword evidence="3" id="KW-0808">Transferase</keyword>
<feature type="domain" description="Sulfatase-modifying factor enzyme-like" evidence="2">
    <location>
        <begin position="103"/>
        <end position="351"/>
    </location>
</feature>